<feature type="domain" description="Apple" evidence="1">
    <location>
        <begin position="307"/>
        <end position="353"/>
    </location>
</feature>
<name>A0A9Q9EH21_9PEZI</name>
<reference evidence="2" key="1">
    <citation type="submission" date="2022-06" db="EMBL/GenBank/DDBJ databases">
        <title>Complete genome sequences of two strains of the flax pathogen Septoria linicola.</title>
        <authorList>
            <person name="Lapalu N."/>
            <person name="Simon A."/>
            <person name="Demenou B."/>
            <person name="Paumier D."/>
            <person name="Guillot M.-P."/>
            <person name="Gout L."/>
            <person name="Valade R."/>
        </authorList>
    </citation>
    <scope>NUCLEOTIDE SEQUENCE</scope>
    <source>
        <strain evidence="2">SE15195</strain>
    </source>
</reference>
<accession>A0A9Q9EH21</accession>
<keyword evidence="3" id="KW-1185">Reference proteome</keyword>
<evidence type="ECO:0000313" key="2">
    <source>
        <dbReference type="EMBL" id="USW51361.1"/>
    </source>
</evidence>
<dbReference type="AlphaFoldDB" id="A0A9Q9EH21"/>
<organism evidence="2 3">
    <name type="scientific">Septoria linicola</name>
    <dbReference type="NCBI Taxonomy" id="215465"/>
    <lineage>
        <taxon>Eukaryota</taxon>
        <taxon>Fungi</taxon>
        <taxon>Dikarya</taxon>
        <taxon>Ascomycota</taxon>
        <taxon>Pezizomycotina</taxon>
        <taxon>Dothideomycetes</taxon>
        <taxon>Dothideomycetidae</taxon>
        <taxon>Mycosphaerellales</taxon>
        <taxon>Mycosphaerellaceae</taxon>
        <taxon>Septoria</taxon>
    </lineage>
</organism>
<evidence type="ECO:0000259" key="1">
    <source>
        <dbReference type="Pfam" id="PF00024"/>
    </source>
</evidence>
<dbReference type="Gene3D" id="3.50.4.10">
    <property type="entry name" value="Hepatocyte Growth Factor"/>
    <property type="match status" value="1"/>
</dbReference>
<dbReference type="EMBL" id="CP099420">
    <property type="protein sequence ID" value="USW51361.1"/>
    <property type="molecule type" value="Genomic_DNA"/>
</dbReference>
<proteinExistence type="predicted"/>
<gene>
    <name evidence="2" type="ORF">Slin15195_G046800</name>
</gene>
<protein>
    <submittedName>
        <fullName evidence="2">PAN/Apple domain-containing protein</fullName>
    </submittedName>
</protein>
<sequence length="497" mass="51638">MGNSCSFDSPDLARFAVYSAAAGVSTTVPTFAIAATNAAFLSVSGVFSSTALYGPGLGPCSFSTKASSYVNSDETYTTTALSITPYIRGPDFSTTNCAVIAPSTTDEDFGQTTYTGFSCPNVVLSALPTGTYTLGFVGEDTGDNLRFNTFVITTPLPTTTPTTTLQPVPATTSTQTNFIATTTSTSTLVAEPTSTSIATEITRTVTSTSTTFPGTRMETRTVFTNTIVSTSIIAVGRRATSTFTTYTGTVTSILSTTLTSTTCAARRVTCPRGNAPTTLSCPAADGTCYTTSSGDVYQLECLNRRGNDISSRVTFDAKACMSLCSTTTGCTGAVYRLSNSLCTLKSRSSATTQDPDVIGARLISRGPQLLKRGIAQMRLGGNPDFIYPPTIAVVTVTPAPSGTTVRTVSITSTVTDTSTPQPSGATTRTTQIDTTTTQTFVAPSFTTTTSDLSTDKFTTTTRSTTGFVAITTVSRVRTLSSTITSRVTVTTAGGCTA</sequence>
<evidence type="ECO:0000313" key="3">
    <source>
        <dbReference type="Proteomes" id="UP001056384"/>
    </source>
</evidence>
<dbReference type="Proteomes" id="UP001056384">
    <property type="component" value="Chromosome 3"/>
</dbReference>
<dbReference type="InterPro" id="IPR003609">
    <property type="entry name" value="Pan_app"/>
</dbReference>
<dbReference type="Pfam" id="PF00024">
    <property type="entry name" value="PAN_1"/>
    <property type="match status" value="1"/>
</dbReference>